<organism evidence="1 2">
    <name type="scientific">Avena sativa</name>
    <name type="common">Oat</name>
    <dbReference type="NCBI Taxonomy" id="4498"/>
    <lineage>
        <taxon>Eukaryota</taxon>
        <taxon>Viridiplantae</taxon>
        <taxon>Streptophyta</taxon>
        <taxon>Embryophyta</taxon>
        <taxon>Tracheophyta</taxon>
        <taxon>Spermatophyta</taxon>
        <taxon>Magnoliopsida</taxon>
        <taxon>Liliopsida</taxon>
        <taxon>Poales</taxon>
        <taxon>Poaceae</taxon>
        <taxon>BOP clade</taxon>
        <taxon>Pooideae</taxon>
        <taxon>Poodae</taxon>
        <taxon>Poeae</taxon>
        <taxon>Poeae Chloroplast Group 1 (Aveneae type)</taxon>
        <taxon>Aveninae</taxon>
        <taxon>Avena</taxon>
    </lineage>
</organism>
<keyword evidence="2" id="KW-1185">Reference proteome</keyword>
<proteinExistence type="predicted"/>
<reference evidence="1" key="1">
    <citation type="submission" date="2021-05" db="EMBL/GenBank/DDBJ databases">
        <authorList>
            <person name="Scholz U."/>
            <person name="Mascher M."/>
            <person name="Fiebig A."/>
        </authorList>
    </citation>
    <scope>NUCLEOTIDE SEQUENCE [LARGE SCALE GENOMIC DNA]</scope>
</reference>
<sequence>MDPYDSLNVHFHFGGQFVRIGPELQYVGGDEAMSEIARANLSLLELKAHLREHMNVKASMKYYFLLPGEDLADGLLFLNDDIGCKRMSDDTVDGGVAEVFVEYHGEEDEEEDSEKSESDFEDEFGSEDDKEDNDFSEPEVVLISDAIGENYILDVDKIEVNKTAIYNALKQNMKRSSTSHI</sequence>
<accession>A0ACD5UD09</accession>
<name>A0ACD5UD09_AVESA</name>
<reference evidence="1" key="2">
    <citation type="submission" date="2025-09" db="UniProtKB">
        <authorList>
            <consortium name="EnsemblPlants"/>
        </authorList>
    </citation>
    <scope>IDENTIFICATION</scope>
</reference>
<protein>
    <submittedName>
        <fullName evidence="1">Uncharacterized protein</fullName>
    </submittedName>
</protein>
<dbReference type="EnsemblPlants" id="AVESA.00010b.r2.2AG0230840.1">
    <property type="protein sequence ID" value="AVESA.00010b.r2.2AG0230840.1.CDS.1"/>
    <property type="gene ID" value="AVESA.00010b.r2.2AG0230840"/>
</dbReference>
<dbReference type="Proteomes" id="UP001732700">
    <property type="component" value="Chromosome 2A"/>
</dbReference>
<evidence type="ECO:0000313" key="2">
    <source>
        <dbReference type="Proteomes" id="UP001732700"/>
    </source>
</evidence>
<evidence type="ECO:0000313" key="1">
    <source>
        <dbReference type="EnsemblPlants" id="AVESA.00010b.r2.2AG0230840.1.CDS.1"/>
    </source>
</evidence>